<name>A0A2S8PUJ5_9GAMM</name>
<evidence type="ECO:0000313" key="1">
    <source>
        <dbReference type="EMBL" id="PQQ22520.1"/>
    </source>
</evidence>
<dbReference type="RefSeq" id="WP_046397771.1">
    <property type="nucleotide sequence ID" value="NZ_CAWNTA010000158.1"/>
</dbReference>
<dbReference type="InterPro" id="IPR021087">
    <property type="entry name" value="Uncharacterised_PixA/AidA"/>
</dbReference>
<accession>A0A2S8PUJ5</accession>
<proteinExistence type="predicted"/>
<dbReference type="EMBL" id="PUWT01000088">
    <property type="protein sequence ID" value="PQQ22520.1"/>
    <property type="molecule type" value="Genomic_DNA"/>
</dbReference>
<organism evidence="1 2">
    <name type="scientific">Photorhabdus hindustanensis</name>
    <dbReference type="NCBI Taxonomy" id="2918802"/>
    <lineage>
        <taxon>Bacteria</taxon>
        <taxon>Pseudomonadati</taxon>
        <taxon>Pseudomonadota</taxon>
        <taxon>Gammaproteobacteria</taxon>
        <taxon>Enterobacterales</taxon>
        <taxon>Morganellaceae</taxon>
        <taxon>Photorhabdus</taxon>
    </lineage>
</organism>
<sequence>MNTDDNAEFVNNIDILICIDVQSILNKLNKNKLSLSQDYKKPTKIDDNFFYYITTENQEYSPEKNSTNSLKVTGKVGDIVRWQSSSISAQFNHKVFLYRVEKKDANDCISQPMTIYTLTNVVVPKLKKALTPQEENSIELPQALLADFIHEKRHIYYQKSTLRKPGIVQYAWYISIYDNLNKLVGYCNHTPLTSIVISED</sequence>
<keyword evidence="2" id="KW-1185">Reference proteome</keyword>
<gene>
    <name evidence="1" type="ORF">C6H66_23245</name>
</gene>
<reference evidence="1 2" key="1">
    <citation type="submission" date="2018-02" db="EMBL/GenBank/DDBJ databases">
        <title>Five New Genomes of Indian Photorhabdus Isolates TSA.</title>
        <authorList>
            <person name="Dubay B."/>
            <person name="Somvanshi V.S."/>
        </authorList>
    </citation>
    <scope>NUCLEOTIDE SEQUENCE [LARGE SCALE GENOMIC DNA]</scope>
    <source>
        <strain evidence="1 2">H1</strain>
    </source>
</reference>
<dbReference type="Pfam" id="PF12306">
    <property type="entry name" value="PixA"/>
    <property type="match status" value="1"/>
</dbReference>
<dbReference type="Proteomes" id="UP000239550">
    <property type="component" value="Unassembled WGS sequence"/>
</dbReference>
<dbReference type="InterPro" id="IPR038712">
    <property type="entry name" value="PixA-like_sf"/>
</dbReference>
<protein>
    <recommendedName>
        <fullName evidence="3">Inclusion body protein</fullName>
    </recommendedName>
</protein>
<dbReference type="AlphaFoldDB" id="A0A2S8PUJ5"/>
<comment type="caution">
    <text evidence="1">The sequence shown here is derived from an EMBL/GenBank/DDBJ whole genome shotgun (WGS) entry which is preliminary data.</text>
</comment>
<dbReference type="Gene3D" id="2.60.40.3910">
    <property type="entry name" value="Inclusion body protein"/>
    <property type="match status" value="1"/>
</dbReference>
<evidence type="ECO:0008006" key="3">
    <source>
        <dbReference type="Google" id="ProtNLM"/>
    </source>
</evidence>
<evidence type="ECO:0000313" key="2">
    <source>
        <dbReference type="Proteomes" id="UP000239550"/>
    </source>
</evidence>